<dbReference type="InterPro" id="IPR004089">
    <property type="entry name" value="MCPsignal_dom"/>
</dbReference>
<dbReference type="CDD" id="cd11386">
    <property type="entry name" value="MCP_signal"/>
    <property type="match status" value="1"/>
</dbReference>
<keyword evidence="1" id="KW-0145">Chemotaxis</keyword>
<sequence length="615" mass="65462">MEFLNRMNFGTKIIISTVLLVTIGIALIFTLVKSRIEQDAMNAIIQQAQAITAQSEGGRTFIASLGVAGSFDPGLLKEAQEEIAKKNPKTTQEIIEAARQTRFYNTIPIVASWTIGMSRAKDANYEFRVPRIGARNPKNEATPLEKSMLEKMDKGNLNELWQVDDATNTLRYMRPIVMKKGCLLCHGTDQDYPAGKGLDPLGIKMEGWKEGDQRGAFEIIADLKPMQSAVRDAMVKIFTLAAAILLVTGIIIYFLIKRLAMEPVRVIRNLVGHVAKGDLTVDLPKATTQDDIGQALTATGKMVEELRAIVLRVQDAATHVTDGSLSLTDSSQQISQGATEQAASIEETSAAMEEMTSNIQQNTDNASQTESIALKASSDAQEGGGAVSAAVKAMKEIASKINIIEEIARQTNLLALNAAIEAARAGDHGKGFAVVAAEVRKLAERSQIAAGEITQLAGSSVEVAERAGILLTQLVPDIQKTAELVQGISVASREQTQGASQINSAIQQLDQVIQQNAGASEKMATTANQLSDQAQLLQEAIGFFHVAGGSAARSVARQPATTLPAPTPARKAAAPATSSTAARRALPAPKTAAGGGVHLDMGSGHSASDDEFERF</sequence>
<dbReference type="SMART" id="SM00304">
    <property type="entry name" value="HAMP"/>
    <property type="match status" value="1"/>
</dbReference>
<dbReference type="PROSITE" id="PS50885">
    <property type="entry name" value="HAMP"/>
    <property type="match status" value="1"/>
</dbReference>
<dbReference type="InterPro" id="IPR051310">
    <property type="entry name" value="MCP_chemotaxis"/>
</dbReference>
<dbReference type="PRINTS" id="PR00260">
    <property type="entry name" value="CHEMTRNSDUCR"/>
</dbReference>
<name>A0ABQ0CD02_9PROT</name>
<reference evidence="8 9" key="2">
    <citation type="submission" date="2024-09" db="EMBL/GenBank/DDBJ databases">
        <title>Draft genome sequence of Candidatus Magnetaquicoccaceae bacterium FCR-1.</title>
        <authorList>
            <person name="Shimoshige H."/>
            <person name="Shimamura S."/>
            <person name="Taoka A."/>
            <person name="Kobayashi H."/>
            <person name="Maekawa T."/>
        </authorList>
    </citation>
    <scope>NUCLEOTIDE SEQUENCE [LARGE SCALE GENOMIC DNA]</scope>
    <source>
        <strain evidence="8 9">FCR-1</strain>
    </source>
</reference>
<accession>A0ABQ0CD02</accession>
<keyword evidence="5" id="KW-0472">Membrane</keyword>
<reference evidence="8 9" key="1">
    <citation type="submission" date="2024-05" db="EMBL/GenBank/DDBJ databases">
        <authorList>
            <consortium name="Candidatus Magnetaquicoccaceae bacterium FCR-1 genome sequencing consortium"/>
            <person name="Shimoshige H."/>
            <person name="Shimamura S."/>
            <person name="Taoka A."/>
            <person name="Kobayashi H."/>
            <person name="Maekawa T."/>
        </authorList>
    </citation>
    <scope>NUCLEOTIDE SEQUENCE [LARGE SCALE GENOMIC DNA]</scope>
    <source>
        <strain evidence="8 9">FCR-1</strain>
    </source>
</reference>
<evidence type="ECO:0000256" key="3">
    <source>
        <dbReference type="PROSITE-ProRule" id="PRU00284"/>
    </source>
</evidence>
<dbReference type="Pfam" id="PF11845">
    <property type="entry name" value="Tll0287-like"/>
    <property type="match status" value="1"/>
</dbReference>
<feature type="compositionally biased region" description="Low complexity" evidence="4">
    <location>
        <begin position="556"/>
        <end position="589"/>
    </location>
</feature>
<dbReference type="PANTHER" id="PTHR43531:SF11">
    <property type="entry name" value="METHYL-ACCEPTING CHEMOTAXIS PROTEIN 3"/>
    <property type="match status" value="1"/>
</dbReference>
<dbReference type="InterPro" id="IPR003660">
    <property type="entry name" value="HAMP_dom"/>
</dbReference>
<evidence type="ECO:0000259" key="6">
    <source>
        <dbReference type="PROSITE" id="PS50111"/>
    </source>
</evidence>
<feature type="region of interest" description="Disordered" evidence="4">
    <location>
        <begin position="555"/>
        <end position="615"/>
    </location>
</feature>
<organism evidence="8 9">
    <name type="scientific">Candidatus Magnetaquiglobus chichijimensis</name>
    <dbReference type="NCBI Taxonomy" id="3141448"/>
    <lineage>
        <taxon>Bacteria</taxon>
        <taxon>Pseudomonadati</taxon>
        <taxon>Pseudomonadota</taxon>
        <taxon>Magnetococcia</taxon>
        <taxon>Magnetococcales</taxon>
        <taxon>Candidatus Magnetaquicoccaceae</taxon>
        <taxon>Candidatus Magnetaquiglobus</taxon>
    </lineage>
</organism>
<dbReference type="PANTHER" id="PTHR43531">
    <property type="entry name" value="PROTEIN ICFG"/>
    <property type="match status" value="1"/>
</dbReference>
<dbReference type="RefSeq" id="WP_420906468.1">
    <property type="nucleotide sequence ID" value="NZ_BAAFGK010000005.1"/>
</dbReference>
<evidence type="ECO:0000256" key="1">
    <source>
        <dbReference type="ARBA" id="ARBA00022500"/>
    </source>
</evidence>
<dbReference type="EMBL" id="BAAFGK010000005">
    <property type="protein sequence ID" value="GAB0058744.1"/>
    <property type="molecule type" value="Genomic_DNA"/>
</dbReference>
<comment type="caution">
    <text evidence="8">The sequence shown here is derived from an EMBL/GenBank/DDBJ whole genome shotgun (WGS) entry which is preliminary data.</text>
</comment>
<gene>
    <name evidence="8" type="ORF">SIID45300_03100</name>
</gene>
<feature type="domain" description="Methyl-accepting transducer" evidence="6">
    <location>
        <begin position="316"/>
        <end position="531"/>
    </location>
</feature>
<dbReference type="InterPro" id="IPR021796">
    <property type="entry name" value="Tll0287-like_dom"/>
</dbReference>
<evidence type="ECO:0000259" key="7">
    <source>
        <dbReference type="PROSITE" id="PS50885"/>
    </source>
</evidence>
<comment type="similarity">
    <text evidence="2">Belongs to the methyl-accepting chemotaxis (MCP) protein family.</text>
</comment>
<feature type="transmembrane region" description="Helical" evidence="5">
    <location>
        <begin position="233"/>
        <end position="256"/>
    </location>
</feature>
<keyword evidence="9" id="KW-1185">Reference proteome</keyword>
<feature type="transmembrane region" description="Helical" evidence="5">
    <location>
        <begin position="13"/>
        <end position="32"/>
    </location>
</feature>
<evidence type="ECO:0000256" key="5">
    <source>
        <dbReference type="SAM" id="Phobius"/>
    </source>
</evidence>
<evidence type="ECO:0000313" key="8">
    <source>
        <dbReference type="EMBL" id="GAB0058744.1"/>
    </source>
</evidence>
<evidence type="ECO:0000256" key="4">
    <source>
        <dbReference type="SAM" id="MobiDB-lite"/>
    </source>
</evidence>
<keyword evidence="3" id="KW-0807">Transducer</keyword>
<evidence type="ECO:0008006" key="10">
    <source>
        <dbReference type="Google" id="ProtNLM"/>
    </source>
</evidence>
<dbReference type="SMART" id="SM00283">
    <property type="entry name" value="MA"/>
    <property type="match status" value="1"/>
</dbReference>
<proteinExistence type="inferred from homology"/>
<keyword evidence="5" id="KW-1133">Transmembrane helix</keyword>
<dbReference type="Pfam" id="PF00015">
    <property type="entry name" value="MCPsignal"/>
    <property type="match status" value="1"/>
</dbReference>
<keyword evidence="5" id="KW-0812">Transmembrane</keyword>
<dbReference type="PROSITE" id="PS50111">
    <property type="entry name" value="CHEMOTAXIS_TRANSDUC_2"/>
    <property type="match status" value="1"/>
</dbReference>
<feature type="domain" description="HAMP" evidence="7">
    <location>
        <begin position="258"/>
        <end position="311"/>
    </location>
</feature>
<dbReference type="InterPro" id="IPR004090">
    <property type="entry name" value="Chemotax_Me-accpt_rcpt"/>
</dbReference>
<dbReference type="Proteomes" id="UP001628193">
    <property type="component" value="Unassembled WGS sequence"/>
</dbReference>
<evidence type="ECO:0000256" key="2">
    <source>
        <dbReference type="ARBA" id="ARBA00029447"/>
    </source>
</evidence>
<protein>
    <recommendedName>
        <fullName evidence="10">Methyl-accepting chemotaxis protein</fullName>
    </recommendedName>
</protein>
<dbReference type="SUPFAM" id="SSF58104">
    <property type="entry name" value="Methyl-accepting chemotaxis protein (MCP) signaling domain"/>
    <property type="match status" value="1"/>
</dbReference>
<dbReference type="Gene3D" id="1.10.287.950">
    <property type="entry name" value="Methyl-accepting chemotaxis protein"/>
    <property type="match status" value="1"/>
</dbReference>
<evidence type="ECO:0000313" key="9">
    <source>
        <dbReference type="Proteomes" id="UP001628193"/>
    </source>
</evidence>